<evidence type="ECO:0000313" key="7">
    <source>
        <dbReference type="EMBL" id="KAK6472592.1"/>
    </source>
</evidence>
<dbReference type="PROSITE" id="PS00282">
    <property type="entry name" value="KAZAL_1"/>
    <property type="match status" value="1"/>
</dbReference>
<evidence type="ECO:0000256" key="1">
    <source>
        <dbReference type="ARBA" id="ARBA00004613"/>
    </source>
</evidence>
<dbReference type="InterPro" id="IPR036058">
    <property type="entry name" value="Kazal_dom_sf"/>
</dbReference>
<dbReference type="SUPFAM" id="SSF100895">
    <property type="entry name" value="Kazal-type serine protease inhibitors"/>
    <property type="match status" value="1"/>
</dbReference>
<dbReference type="InterPro" id="IPR002350">
    <property type="entry name" value="Kazal_dom"/>
</dbReference>
<feature type="signal peptide" evidence="5">
    <location>
        <begin position="1"/>
        <end position="23"/>
    </location>
</feature>
<evidence type="ECO:0000256" key="4">
    <source>
        <dbReference type="ARBA" id="ARBA00023157"/>
    </source>
</evidence>
<accession>A0ABR0YIZ5</accession>
<feature type="domain" description="Kazal-like" evidence="6">
    <location>
        <begin position="22"/>
        <end position="81"/>
    </location>
</feature>
<comment type="subcellular location">
    <subcellularLocation>
        <location evidence="1">Secreted</location>
    </subcellularLocation>
</comment>
<dbReference type="PANTHER" id="PTHR21312:SF28">
    <property type="entry name" value="OVOINHIBITOR-RELATED"/>
    <property type="match status" value="1"/>
</dbReference>
<proteinExistence type="predicted"/>
<keyword evidence="5" id="KW-0732">Signal</keyword>
<keyword evidence="2" id="KW-0964">Secreted</keyword>
<dbReference type="Gene3D" id="3.30.60.30">
    <property type="match status" value="1"/>
</dbReference>
<keyword evidence="3" id="KW-0646">Protease inhibitor</keyword>
<dbReference type="Proteomes" id="UP001369086">
    <property type="component" value="Unassembled WGS sequence"/>
</dbReference>
<feature type="chain" id="PRO_5045797059" evidence="5">
    <location>
        <begin position="24"/>
        <end position="84"/>
    </location>
</feature>
<comment type="caution">
    <text evidence="7">The sequence shown here is derived from an EMBL/GenBank/DDBJ whole genome shotgun (WGS) entry which is preliminary data.</text>
</comment>
<name>A0ABR0YIZ5_HUSHU</name>
<dbReference type="PROSITE" id="PS51465">
    <property type="entry name" value="KAZAL_2"/>
    <property type="match status" value="1"/>
</dbReference>
<evidence type="ECO:0000256" key="5">
    <source>
        <dbReference type="SAM" id="SignalP"/>
    </source>
</evidence>
<reference evidence="7 8" key="1">
    <citation type="submission" date="2021-05" db="EMBL/GenBank/DDBJ databases">
        <authorList>
            <person name="Zahm M."/>
            <person name="Klopp C."/>
            <person name="Cabau C."/>
            <person name="Kuhl H."/>
            <person name="Suciu R."/>
            <person name="Ciorpac M."/>
            <person name="Holostenco D."/>
            <person name="Gessner J."/>
            <person name="Wuertz S."/>
            <person name="Hohne C."/>
            <person name="Stock M."/>
            <person name="Gislard M."/>
            <person name="Lluch J."/>
            <person name="Milhes M."/>
            <person name="Lampietro C."/>
            <person name="Lopez Roques C."/>
            <person name="Donnadieu C."/>
            <person name="Du K."/>
            <person name="Schartl M."/>
            <person name="Guiguen Y."/>
        </authorList>
    </citation>
    <scope>NUCLEOTIDE SEQUENCE [LARGE SCALE GENOMIC DNA]</scope>
    <source>
        <strain evidence="7">Hh-F2</strain>
        <tissue evidence="7">Blood</tissue>
    </source>
</reference>
<keyword evidence="4" id="KW-1015">Disulfide bond</keyword>
<evidence type="ECO:0000256" key="2">
    <source>
        <dbReference type="ARBA" id="ARBA00022525"/>
    </source>
</evidence>
<dbReference type="EMBL" id="JAHFZB010000029">
    <property type="protein sequence ID" value="KAK6472592.1"/>
    <property type="molecule type" value="Genomic_DNA"/>
</dbReference>
<evidence type="ECO:0000313" key="8">
    <source>
        <dbReference type="Proteomes" id="UP001369086"/>
    </source>
</evidence>
<gene>
    <name evidence="7" type="ORF">HHUSO_G28364</name>
</gene>
<dbReference type="PANTHER" id="PTHR21312">
    <property type="entry name" value="SERINE PROTEASE INHIBITOR"/>
    <property type="match status" value="1"/>
</dbReference>
<sequence length="84" mass="9236">MAFVTRILALICLTSVVIVMVSGRDPVCDDYKESVDCPVTFVPVCGSNGNIYANECRLCIENQERSPSEQVTIKNEGLCIPETH</sequence>
<protein>
    <submittedName>
        <fullName evidence="7">Trypsin inhibitor ClTI-1-like</fullName>
    </submittedName>
</protein>
<dbReference type="SMART" id="SM00280">
    <property type="entry name" value="KAZAL"/>
    <property type="match status" value="1"/>
</dbReference>
<organism evidence="7 8">
    <name type="scientific">Huso huso</name>
    <name type="common">Beluga</name>
    <name type="synonym">Acipenser huso</name>
    <dbReference type="NCBI Taxonomy" id="61971"/>
    <lineage>
        <taxon>Eukaryota</taxon>
        <taxon>Metazoa</taxon>
        <taxon>Chordata</taxon>
        <taxon>Craniata</taxon>
        <taxon>Vertebrata</taxon>
        <taxon>Euteleostomi</taxon>
        <taxon>Actinopterygii</taxon>
        <taxon>Chondrostei</taxon>
        <taxon>Acipenseriformes</taxon>
        <taxon>Acipenseridae</taxon>
        <taxon>Huso</taxon>
    </lineage>
</organism>
<keyword evidence="8" id="KW-1185">Reference proteome</keyword>
<evidence type="ECO:0000256" key="3">
    <source>
        <dbReference type="ARBA" id="ARBA00022690"/>
    </source>
</evidence>
<dbReference type="Pfam" id="PF00050">
    <property type="entry name" value="Kazal_1"/>
    <property type="match status" value="1"/>
</dbReference>
<evidence type="ECO:0000259" key="6">
    <source>
        <dbReference type="PROSITE" id="PS51465"/>
    </source>
</evidence>